<organism evidence="5 6">
    <name type="scientific">Oikopleura dioica</name>
    <name type="common">Tunicate</name>
    <dbReference type="NCBI Taxonomy" id="34765"/>
    <lineage>
        <taxon>Eukaryota</taxon>
        <taxon>Metazoa</taxon>
        <taxon>Chordata</taxon>
        <taxon>Tunicata</taxon>
        <taxon>Appendicularia</taxon>
        <taxon>Copelata</taxon>
        <taxon>Oikopleuridae</taxon>
        <taxon>Oikopleura</taxon>
    </lineage>
</organism>
<dbReference type="Proteomes" id="UP001158576">
    <property type="component" value="Chromosome XSR"/>
</dbReference>
<dbReference type="Gene3D" id="2.60.40.4100">
    <property type="entry name" value="Zona pellucida, ZP-C domain"/>
    <property type="match status" value="1"/>
</dbReference>
<feature type="chain" id="PRO_5047201735" evidence="3">
    <location>
        <begin position="22"/>
        <end position="632"/>
    </location>
</feature>
<dbReference type="PROSITE" id="PS51034">
    <property type="entry name" value="ZP_2"/>
    <property type="match status" value="1"/>
</dbReference>
<sequence length="632" mass="72931">MIELKLLHISLILCFFFNTHGVQFVEQSEIQWTDPESLIDCLEDGRYLCLVYVASNLCKNCPQMNEIMTIADYKIRYVDSWRKNIADEIKISHVNCNLDKEFESLVPECADFNIDLPRMTLYEKLPQDEVIANDTITRAQREQRPFDSEQINNFVAKTAIPRFNGNYGEVDRNDLVEKLLRGMSNARSLFEPSGNKVQTFIGSNPYWNFEDTYILGNDLVEKTSKRHVLPKKAPSEKDYTKRTVREVYHSAIRSAQSFPTCQGNSYGPNSVFDRKTEKELQSTTGCWSAKLRESGKYECIIENPQCVELSCNPTYMTVKVRKDAFENPGVVDSNGKAATFILNNATRINEMDSSLNECTVEAHNGTINPKPNGPKMKTLDIYNQFLQFDIPLDDCGMEMIVSDKQISFLMSIDLEKPTPEGDFIQNFHLSHRLSFMCSFSNEVRVYKRTRELGGRNIGMIVTRDFSNGLFEESSRFETRPEIVIYETAAFKKQVDLQDTSRSMSIGRNIYFKIVWDIGLTLASPVVFYAQNCRVSERDVPDPKYYDIVWNGRGSRLTSTKLRSPSVFAKRELRFSFRSFVFNQGIEEYNMDISCNINFCVESSMHTNKCRYTKTINAEPDDYYEEFEPFPEQ</sequence>
<feature type="domain" description="ZP" evidence="4">
    <location>
        <begin position="310"/>
        <end position="616"/>
    </location>
</feature>
<accession>A0ABN7SFY5</accession>
<dbReference type="InterPro" id="IPR055355">
    <property type="entry name" value="ZP-C"/>
</dbReference>
<gene>
    <name evidence="5" type="ORF">OKIOD_LOCUS6308</name>
</gene>
<keyword evidence="6" id="KW-1185">Reference proteome</keyword>
<dbReference type="Pfam" id="PF00100">
    <property type="entry name" value="Zona_pellucida"/>
    <property type="match status" value="1"/>
</dbReference>
<keyword evidence="1 3" id="KW-0732">Signal</keyword>
<dbReference type="PANTHER" id="PTHR14002:SF43">
    <property type="entry name" value="DELTA-LIKE PROTEIN"/>
    <property type="match status" value="1"/>
</dbReference>
<reference evidence="5 6" key="1">
    <citation type="submission" date="2021-04" db="EMBL/GenBank/DDBJ databases">
        <authorList>
            <person name="Bliznina A."/>
        </authorList>
    </citation>
    <scope>NUCLEOTIDE SEQUENCE [LARGE SCALE GENOMIC DNA]</scope>
</reference>
<evidence type="ECO:0000259" key="4">
    <source>
        <dbReference type="PROSITE" id="PS51034"/>
    </source>
</evidence>
<dbReference type="EMBL" id="OU015569">
    <property type="protein sequence ID" value="CAG5096725.1"/>
    <property type="molecule type" value="Genomic_DNA"/>
</dbReference>
<feature type="signal peptide" evidence="3">
    <location>
        <begin position="1"/>
        <end position="21"/>
    </location>
</feature>
<dbReference type="PANTHER" id="PTHR14002">
    <property type="entry name" value="ENDOGLIN/TGF-BETA RECEPTOR TYPE III"/>
    <property type="match status" value="1"/>
</dbReference>
<evidence type="ECO:0000256" key="2">
    <source>
        <dbReference type="ARBA" id="ARBA00023157"/>
    </source>
</evidence>
<evidence type="ECO:0000256" key="1">
    <source>
        <dbReference type="ARBA" id="ARBA00022729"/>
    </source>
</evidence>
<protein>
    <submittedName>
        <fullName evidence="5">Oidioi.mRNA.OKI2018_I69.XSR.g14750.t1.cds</fullName>
    </submittedName>
</protein>
<proteinExistence type="predicted"/>
<evidence type="ECO:0000313" key="5">
    <source>
        <dbReference type="EMBL" id="CAG5096725.1"/>
    </source>
</evidence>
<keyword evidence="2" id="KW-1015">Disulfide bond</keyword>
<evidence type="ECO:0000313" key="6">
    <source>
        <dbReference type="Proteomes" id="UP001158576"/>
    </source>
</evidence>
<dbReference type="InterPro" id="IPR042235">
    <property type="entry name" value="ZP-C_dom"/>
</dbReference>
<evidence type="ECO:0000256" key="3">
    <source>
        <dbReference type="SAM" id="SignalP"/>
    </source>
</evidence>
<dbReference type="InterPro" id="IPR001507">
    <property type="entry name" value="ZP_dom"/>
</dbReference>
<name>A0ABN7SFY5_OIKDI</name>